<dbReference type="InterPro" id="IPR001254">
    <property type="entry name" value="Trypsin_dom"/>
</dbReference>
<keyword evidence="7 9" id="KW-0720">Serine protease</keyword>
<dbReference type="Pfam" id="PF00089">
    <property type="entry name" value="Trypsin"/>
    <property type="match status" value="1"/>
</dbReference>
<proteinExistence type="inferred from homology"/>
<keyword evidence="6 9" id="KW-0378">Hydrolase</keyword>
<dbReference type="InterPro" id="IPR043504">
    <property type="entry name" value="Peptidase_S1_PA_chymotrypsin"/>
</dbReference>
<dbReference type="PROSITE" id="PS00134">
    <property type="entry name" value="TRYPSIN_HIS"/>
    <property type="match status" value="1"/>
</dbReference>
<keyword evidence="8" id="KW-1015">Disulfide bond</keyword>
<dbReference type="InterPro" id="IPR018114">
    <property type="entry name" value="TRYPSIN_HIS"/>
</dbReference>
<dbReference type="GO" id="GO:0005576">
    <property type="term" value="C:extracellular region"/>
    <property type="evidence" value="ECO:0007669"/>
    <property type="project" value="UniProtKB-ARBA"/>
</dbReference>
<dbReference type="SUPFAM" id="SSF50494">
    <property type="entry name" value="Trypsin-like serine proteases"/>
    <property type="match status" value="1"/>
</dbReference>
<name>A0AA35L8D3_9SAUR</name>
<dbReference type="PANTHER" id="PTHR24252">
    <property type="entry name" value="ACROSIN-RELATED"/>
    <property type="match status" value="1"/>
</dbReference>
<evidence type="ECO:0000256" key="3">
    <source>
        <dbReference type="ARBA" id="ARBA00012050"/>
    </source>
</evidence>
<dbReference type="GO" id="GO:0004252">
    <property type="term" value="F:serine-type endopeptidase activity"/>
    <property type="evidence" value="ECO:0007669"/>
    <property type="project" value="InterPro"/>
</dbReference>
<dbReference type="PRINTS" id="PR00722">
    <property type="entry name" value="CHYMOTRYPSIN"/>
</dbReference>
<dbReference type="InterPro" id="IPR009003">
    <property type="entry name" value="Peptidase_S1_PA"/>
</dbReference>
<keyword evidence="12" id="KW-1185">Reference proteome</keyword>
<feature type="domain" description="Peptidase S1" evidence="10">
    <location>
        <begin position="60"/>
        <end position="294"/>
    </location>
</feature>
<dbReference type="EC" id="3.4.21.10" evidence="3"/>
<dbReference type="PANTHER" id="PTHR24252:SF8">
    <property type="entry name" value="ACROSIN"/>
    <property type="match status" value="1"/>
</dbReference>
<dbReference type="GO" id="GO:0006508">
    <property type="term" value="P:proteolysis"/>
    <property type="evidence" value="ECO:0007669"/>
    <property type="project" value="UniProtKB-KW"/>
</dbReference>
<evidence type="ECO:0000313" key="11">
    <source>
        <dbReference type="EMBL" id="CAI5791705.1"/>
    </source>
</evidence>
<evidence type="ECO:0000256" key="4">
    <source>
        <dbReference type="ARBA" id="ARBA00017161"/>
    </source>
</evidence>
<dbReference type="AlphaFoldDB" id="A0AA35L8D3"/>
<evidence type="ECO:0000256" key="8">
    <source>
        <dbReference type="ARBA" id="ARBA00023157"/>
    </source>
</evidence>
<comment type="similarity">
    <text evidence="2">Belongs to the peptidase S1 family. Snake venom subfamily.</text>
</comment>
<dbReference type="GO" id="GO:0035821">
    <property type="term" value="P:modulation of process of another organism"/>
    <property type="evidence" value="ECO:0007669"/>
    <property type="project" value="UniProtKB-ARBA"/>
</dbReference>
<dbReference type="Proteomes" id="UP001178461">
    <property type="component" value="Chromosome 13"/>
</dbReference>
<evidence type="ECO:0000313" key="12">
    <source>
        <dbReference type="Proteomes" id="UP001178461"/>
    </source>
</evidence>
<sequence length="365" mass="40073">MLAAPREPYWKPVTSGRTYGPSVGVWLAVDASGTGHLGTRLRLPARVRRAPRLPRGRRAHCGGSKSLPGKWPWVVSIQTSTYHFCGGSIVHPWWVLSAAHCFAERSDKVRVAAGSNLLGRHNVTRWVRKIHLHPAYSTRTYDNDLALLLLDKPIPYSFYHSPLCLPDHSIVPDDNMWESCTVAGWGLTKAGSGQGSYSLLDVQVGMVDWMLCLRWLRSLTKNMICAGFEEGGRDACQGDSGGPLMCRPPGRGGPHQRWYAVGVVSWGRSCAARHSPGVYTRVANFHAWLEMTSAHESHPFHVPQTAEGHTAAPAAEAAHVTRQELDMWAGVEAAIAARAAPGQRPALAWLLGAACWALRWAEEME</sequence>
<dbReference type="FunFam" id="2.40.10.10:FF:000003">
    <property type="entry name" value="Transmembrane serine protease 3"/>
    <property type="match status" value="1"/>
</dbReference>
<accession>A0AA35L8D3</accession>
<evidence type="ECO:0000259" key="10">
    <source>
        <dbReference type="PROSITE" id="PS50240"/>
    </source>
</evidence>
<reference evidence="11" key="1">
    <citation type="submission" date="2022-12" db="EMBL/GenBank/DDBJ databases">
        <authorList>
            <person name="Alioto T."/>
            <person name="Alioto T."/>
            <person name="Gomez Garrido J."/>
        </authorList>
    </citation>
    <scope>NUCLEOTIDE SEQUENCE</scope>
</reference>
<dbReference type="SMART" id="SM00020">
    <property type="entry name" value="Tryp_SPc"/>
    <property type="match status" value="1"/>
</dbReference>
<protein>
    <recommendedName>
        <fullName evidence="4">Acrosin</fullName>
        <ecNumber evidence="3">3.4.21.10</ecNumber>
    </recommendedName>
</protein>
<dbReference type="PROSITE" id="PS00135">
    <property type="entry name" value="TRYPSIN_SER"/>
    <property type="match status" value="1"/>
</dbReference>
<evidence type="ECO:0000256" key="7">
    <source>
        <dbReference type="ARBA" id="ARBA00022825"/>
    </source>
</evidence>
<evidence type="ECO:0000256" key="1">
    <source>
        <dbReference type="ARBA" id="ARBA00001656"/>
    </source>
</evidence>
<dbReference type="InterPro" id="IPR001314">
    <property type="entry name" value="Peptidase_S1A"/>
</dbReference>
<organism evidence="11 12">
    <name type="scientific">Podarcis lilfordi</name>
    <name type="common">Lilford's wall lizard</name>
    <dbReference type="NCBI Taxonomy" id="74358"/>
    <lineage>
        <taxon>Eukaryota</taxon>
        <taxon>Metazoa</taxon>
        <taxon>Chordata</taxon>
        <taxon>Craniata</taxon>
        <taxon>Vertebrata</taxon>
        <taxon>Euteleostomi</taxon>
        <taxon>Lepidosauria</taxon>
        <taxon>Squamata</taxon>
        <taxon>Bifurcata</taxon>
        <taxon>Unidentata</taxon>
        <taxon>Episquamata</taxon>
        <taxon>Laterata</taxon>
        <taxon>Lacertibaenia</taxon>
        <taxon>Lacertidae</taxon>
        <taxon>Podarcis</taxon>
    </lineage>
</organism>
<evidence type="ECO:0000256" key="9">
    <source>
        <dbReference type="RuleBase" id="RU363034"/>
    </source>
</evidence>
<dbReference type="InterPro" id="IPR033116">
    <property type="entry name" value="TRYPSIN_SER"/>
</dbReference>
<evidence type="ECO:0000256" key="2">
    <source>
        <dbReference type="ARBA" id="ARBA00009228"/>
    </source>
</evidence>
<evidence type="ECO:0000256" key="6">
    <source>
        <dbReference type="ARBA" id="ARBA00022801"/>
    </source>
</evidence>
<comment type="catalytic activity">
    <reaction evidence="1">
        <text>Preferential cleavage: Arg-|-Xaa, Lys-|-Xaa.</text>
        <dbReference type="EC" id="3.4.21.10"/>
    </reaction>
</comment>
<keyword evidence="5 9" id="KW-0645">Protease</keyword>
<dbReference type="EMBL" id="OX395138">
    <property type="protein sequence ID" value="CAI5791705.1"/>
    <property type="molecule type" value="Genomic_DNA"/>
</dbReference>
<dbReference type="Gene3D" id="2.40.10.10">
    <property type="entry name" value="Trypsin-like serine proteases"/>
    <property type="match status" value="1"/>
</dbReference>
<evidence type="ECO:0000256" key="5">
    <source>
        <dbReference type="ARBA" id="ARBA00022670"/>
    </source>
</evidence>
<dbReference type="CDD" id="cd00190">
    <property type="entry name" value="Tryp_SPc"/>
    <property type="match status" value="1"/>
</dbReference>
<dbReference type="PROSITE" id="PS50240">
    <property type="entry name" value="TRYPSIN_DOM"/>
    <property type="match status" value="1"/>
</dbReference>
<gene>
    <name evidence="11" type="ORF">PODLI_1B000072</name>
</gene>